<comment type="similarity">
    <text evidence="8">Belongs to the MobA family.</text>
</comment>
<comment type="subcellular location">
    <subcellularLocation>
        <location evidence="8">Cytoplasm</location>
    </subcellularLocation>
</comment>
<keyword evidence="11" id="KW-1185">Reference proteome</keyword>
<feature type="binding site" evidence="8">
    <location>
        <position position="75"/>
    </location>
    <ligand>
        <name>GTP</name>
        <dbReference type="ChEBI" id="CHEBI:37565"/>
    </ligand>
</feature>
<evidence type="ECO:0000313" key="10">
    <source>
        <dbReference type="EMBL" id="MFC0409468.1"/>
    </source>
</evidence>
<feature type="binding site" evidence="8">
    <location>
        <position position="110"/>
    </location>
    <ligand>
        <name>GTP</name>
        <dbReference type="ChEBI" id="CHEBI:37565"/>
    </ligand>
</feature>
<dbReference type="Gene3D" id="3.90.550.10">
    <property type="entry name" value="Spore Coat Polysaccharide Biosynthesis Protein SpsA, Chain A"/>
    <property type="match status" value="1"/>
</dbReference>
<feature type="binding site" evidence="8">
    <location>
        <position position="29"/>
    </location>
    <ligand>
        <name>GTP</name>
        <dbReference type="ChEBI" id="CHEBI:37565"/>
    </ligand>
</feature>
<organism evidence="10 11">
    <name type="scientific">Roseomonas elaeocarpi</name>
    <dbReference type="NCBI Taxonomy" id="907779"/>
    <lineage>
        <taxon>Bacteria</taxon>
        <taxon>Pseudomonadati</taxon>
        <taxon>Pseudomonadota</taxon>
        <taxon>Alphaproteobacteria</taxon>
        <taxon>Acetobacterales</taxon>
        <taxon>Roseomonadaceae</taxon>
        <taxon>Roseomonas</taxon>
    </lineage>
</organism>
<name>A0ABV6JY42_9PROT</name>
<comment type="caution">
    <text evidence="10">The sequence shown here is derived from an EMBL/GenBank/DDBJ whole genome shotgun (WGS) entry which is preliminary data.</text>
</comment>
<dbReference type="PANTHER" id="PTHR19136">
    <property type="entry name" value="MOLYBDENUM COFACTOR GUANYLYLTRANSFERASE"/>
    <property type="match status" value="1"/>
</dbReference>
<reference evidence="10 11" key="1">
    <citation type="submission" date="2024-09" db="EMBL/GenBank/DDBJ databases">
        <authorList>
            <person name="Sun Q."/>
            <person name="Mori K."/>
        </authorList>
    </citation>
    <scope>NUCLEOTIDE SEQUENCE [LARGE SCALE GENOMIC DNA]</scope>
    <source>
        <strain evidence="10 11">TBRC 5777</strain>
    </source>
</reference>
<dbReference type="Proteomes" id="UP001589865">
    <property type="component" value="Unassembled WGS sequence"/>
</dbReference>
<protein>
    <recommendedName>
        <fullName evidence="8">Molybdenum cofactor guanylyltransferase</fullName>
        <shortName evidence="8">MoCo guanylyltransferase</shortName>
        <ecNumber evidence="8">2.7.7.77</ecNumber>
    </recommendedName>
    <alternativeName>
        <fullName evidence="8">GTP:molybdopterin guanylyltransferase</fullName>
    </alternativeName>
    <alternativeName>
        <fullName evidence="8">Mo-MPT guanylyltransferase</fullName>
    </alternativeName>
    <alternativeName>
        <fullName evidence="8">Molybdopterin guanylyltransferase</fullName>
    </alternativeName>
    <alternativeName>
        <fullName evidence="8">Molybdopterin-guanine dinucleotide synthase</fullName>
        <shortName evidence="8">MGD synthase</shortName>
    </alternativeName>
</protein>
<comment type="cofactor">
    <cofactor evidence="8">
        <name>Mg(2+)</name>
        <dbReference type="ChEBI" id="CHEBI:18420"/>
    </cofactor>
</comment>
<dbReference type="InterPro" id="IPR025877">
    <property type="entry name" value="MobA-like_NTP_Trfase"/>
</dbReference>
<dbReference type="InterPro" id="IPR029044">
    <property type="entry name" value="Nucleotide-diphossugar_trans"/>
</dbReference>
<proteinExistence type="inferred from homology"/>
<dbReference type="InterPro" id="IPR013482">
    <property type="entry name" value="Molybde_CF_guanTrfase"/>
</dbReference>
<evidence type="ECO:0000256" key="1">
    <source>
        <dbReference type="ARBA" id="ARBA00022490"/>
    </source>
</evidence>
<dbReference type="EMBL" id="JBHLUN010000009">
    <property type="protein sequence ID" value="MFC0409468.1"/>
    <property type="molecule type" value="Genomic_DNA"/>
</dbReference>
<evidence type="ECO:0000256" key="2">
    <source>
        <dbReference type="ARBA" id="ARBA00022679"/>
    </source>
</evidence>
<keyword evidence="5 8" id="KW-0460">Magnesium</keyword>
<evidence type="ECO:0000256" key="4">
    <source>
        <dbReference type="ARBA" id="ARBA00022741"/>
    </source>
</evidence>
<keyword evidence="2 8" id="KW-0808">Transferase</keyword>
<evidence type="ECO:0000256" key="5">
    <source>
        <dbReference type="ARBA" id="ARBA00022842"/>
    </source>
</evidence>
<dbReference type="SUPFAM" id="SSF53448">
    <property type="entry name" value="Nucleotide-diphospho-sugar transferases"/>
    <property type="match status" value="1"/>
</dbReference>
<keyword evidence="1 8" id="KW-0963">Cytoplasm</keyword>
<keyword evidence="4 8" id="KW-0547">Nucleotide-binding</keyword>
<keyword evidence="10" id="KW-0548">Nucleotidyltransferase</keyword>
<evidence type="ECO:0000256" key="3">
    <source>
        <dbReference type="ARBA" id="ARBA00022723"/>
    </source>
</evidence>
<gene>
    <name evidence="8 10" type="primary">mobA</name>
    <name evidence="10" type="ORF">ACFFGY_14535</name>
</gene>
<dbReference type="GO" id="GO:0061603">
    <property type="term" value="F:molybdenum cofactor guanylyltransferase activity"/>
    <property type="evidence" value="ECO:0007669"/>
    <property type="project" value="UniProtKB-EC"/>
</dbReference>
<dbReference type="EC" id="2.7.7.77" evidence="8"/>
<dbReference type="PANTHER" id="PTHR19136:SF81">
    <property type="entry name" value="MOLYBDENUM COFACTOR GUANYLYLTRANSFERASE"/>
    <property type="match status" value="1"/>
</dbReference>
<dbReference type="HAMAP" id="MF_00316">
    <property type="entry name" value="MobA"/>
    <property type="match status" value="1"/>
</dbReference>
<dbReference type="NCBIfam" id="TIGR02665">
    <property type="entry name" value="molyb_mobA"/>
    <property type="match status" value="1"/>
</dbReference>
<dbReference type="RefSeq" id="WP_377045209.1">
    <property type="nucleotide sequence ID" value="NZ_JBHLUN010000009.1"/>
</dbReference>
<comment type="subunit">
    <text evidence="8">Monomer.</text>
</comment>
<dbReference type="CDD" id="cd02503">
    <property type="entry name" value="MobA"/>
    <property type="match status" value="1"/>
</dbReference>
<evidence type="ECO:0000256" key="7">
    <source>
        <dbReference type="ARBA" id="ARBA00023150"/>
    </source>
</evidence>
<keyword evidence="6 8" id="KW-0342">GTP-binding</keyword>
<feature type="binding site" evidence="8">
    <location>
        <position position="57"/>
    </location>
    <ligand>
        <name>GTP</name>
        <dbReference type="ChEBI" id="CHEBI:37565"/>
    </ligand>
</feature>
<comment type="catalytic activity">
    <reaction evidence="8">
        <text>Mo-molybdopterin + GTP + H(+) = Mo-molybdopterin guanine dinucleotide + diphosphate</text>
        <dbReference type="Rhea" id="RHEA:34243"/>
        <dbReference type="ChEBI" id="CHEBI:15378"/>
        <dbReference type="ChEBI" id="CHEBI:33019"/>
        <dbReference type="ChEBI" id="CHEBI:37565"/>
        <dbReference type="ChEBI" id="CHEBI:71302"/>
        <dbReference type="ChEBI" id="CHEBI:71310"/>
        <dbReference type="EC" id="2.7.7.77"/>
    </reaction>
</comment>
<keyword evidence="7 8" id="KW-0501">Molybdenum cofactor biosynthesis</keyword>
<dbReference type="Pfam" id="PF12804">
    <property type="entry name" value="NTP_transf_3"/>
    <property type="match status" value="1"/>
</dbReference>
<evidence type="ECO:0000313" key="11">
    <source>
        <dbReference type="Proteomes" id="UP001589865"/>
    </source>
</evidence>
<evidence type="ECO:0000256" key="8">
    <source>
        <dbReference type="HAMAP-Rule" id="MF_00316"/>
    </source>
</evidence>
<evidence type="ECO:0000259" key="9">
    <source>
        <dbReference type="Pfam" id="PF12804"/>
    </source>
</evidence>
<comment type="domain">
    <text evidence="8">The N-terminal domain determines nucleotide recognition and specific binding, while the C-terminal domain determines the specific binding to the target protein.</text>
</comment>
<feature type="domain" description="MobA-like NTP transferase" evidence="9">
    <location>
        <begin position="13"/>
        <end position="175"/>
    </location>
</feature>
<accession>A0ABV6JY42</accession>
<feature type="binding site" evidence="8">
    <location>
        <position position="110"/>
    </location>
    <ligand>
        <name>Mg(2+)</name>
        <dbReference type="ChEBI" id="CHEBI:18420"/>
    </ligand>
</feature>
<keyword evidence="3 8" id="KW-0479">Metal-binding</keyword>
<evidence type="ECO:0000256" key="6">
    <source>
        <dbReference type="ARBA" id="ARBA00023134"/>
    </source>
</evidence>
<sequence>MSGETDWAGQTLGVILAGGLARRMGGGDKPLRPLGQGTMLDQVVARLRPQVAELVLNANGDPQRFASSKLPVVADRMADHPGPLAGVAAALHWAAENRPALRWVATVPGDTPFLPMDFVARLHAARLRAGTVLACAATAGRTHPPAALWPVALRDDLEFALRAGERKIDRWTARHGCASASWDDGGADPFFNANTPEELHEAEQRLLANTERR</sequence>
<comment type="function">
    <text evidence="8">Transfers a GMP moiety from GTP to Mo-molybdopterin (Mo-MPT) cofactor (Moco or molybdenum cofactor) to form Mo-molybdopterin guanine dinucleotide (Mo-MGD) cofactor.</text>
</comment>
<feature type="binding site" evidence="8">
    <location>
        <begin position="16"/>
        <end position="18"/>
    </location>
    <ligand>
        <name>GTP</name>
        <dbReference type="ChEBI" id="CHEBI:37565"/>
    </ligand>
</feature>